<dbReference type="PANTHER" id="PTHR24114:SF2">
    <property type="entry name" value="F-BOX DOMAIN-CONTAINING PROTEIN-RELATED"/>
    <property type="match status" value="1"/>
</dbReference>
<dbReference type="PROSITE" id="PS50089">
    <property type="entry name" value="ZF_RING_2"/>
    <property type="match status" value="1"/>
</dbReference>
<keyword evidence="2 4" id="KW-0863">Zinc-finger</keyword>
<evidence type="ECO:0000256" key="4">
    <source>
        <dbReference type="PROSITE-ProRule" id="PRU00175"/>
    </source>
</evidence>
<evidence type="ECO:0000256" key="1">
    <source>
        <dbReference type="ARBA" id="ARBA00022723"/>
    </source>
</evidence>
<dbReference type="Proteomes" id="UP000663844">
    <property type="component" value="Unassembled WGS sequence"/>
</dbReference>
<comment type="caution">
    <text evidence="7">The sequence shown here is derived from an EMBL/GenBank/DDBJ whole genome shotgun (WGS) entry which is preliminary data.</text>
</comment>
<name>A0A818I6Q9_9BILA</name>
<protein>
    <recommendedName>
        <fullName evidence="6">RING-type domain-containing protein</fullName>
    </recommendedName>
</protein>
<evidence type="ECO:0000256" key="3">
    <source>
        <dbReference type="ARBA" id="ARBA00022833"/>
    </source>
</evidence>
<dbReference type="PROSITE" id="PS00518">
    <property type="entry name" value="ZF_RING_1"/>
    <property type="match status" value="1"/>
</dbReference>
<dbReference type="Gene3D" id="3.80.10.10">
    <property type="entry name" value="Ribonuclease Inhibitor"/>
    <property type="match status" value="3"/>
</dbReference>
<dbReference type="InterPro" id="IPR013083">
    <property type="entry name" value="Znf_RING/FYVE/PHD"/>
</dbReference>
<evidence type="ECO:0000256" key="5">
    <source>
        <dbReference type="SAM" id="Coils"/>
    </source>
</evidence>
<evidence type="ECO:0000313" key="8">
    <source>
        <dbReference type="Proteomes" id="UP000663844"/>
    </source>
</evidence>
<accession>A0A818I6Q9</accession>
<sequence length="653" mass="73481">MTSKKKYEYTGTIDKNLLCELCQEPFREPISTPCCNHVFCHQCILEYLSQESTCPAKSCHKSLCTDNLILVPNNFIGIIDALPVKCNFCGSTNLNRGIFDYHINNDCPQVNIKCSASDIKCTWEGKRDQLINHLEICVFHQLRSVLRELIENNQKQSSQIEQLVEQQNTQLKDIQKENQQQCKLLEEQIERFQIQYQNLQREMTMLVEQQHKQLEQIQSEIQSNLRSEYGKQIKEITTSFDQRLTELSTTINKIQKDNVTQCNQTKLANEQCEKLDVEQQRQQVLIEAAHQEILALRGEIQTLKKPKTTTTISSKPPIHRNQKLEQFIDRNKDKTEVDFICENLTDDDMDIVAYYFLQNNTTLTQLYLWNNQIGDKGAQALGEALQKNTTLTQINLSDNGIGDEGAQALGQALQKSITLTQLNLSKNQIGYKGGQALGEALQRNTTLTQLNLHNNQIGDKGTQALGEALQMNITLTELNLHNNQIGDKGAHVLSETLEKNTTLTILFLSNNQIGDKGTQVLGEALQKNTALTELSLWNNKIGDKGAQALGEALQKNIALTQLYLSDNRIGDKGVQALGEALQKNTSLTRLDLNQNQIGDKGTQAVGEALQKNATLIQLYLSDNQIGDKGAQDLGEALQKNTYFNVFHSAMTAT</sequence>
<evidence type="ECO:0000259" key="6">
    <source>
        <dbReference type="PROSITE" id="PS50089"/>
    </source>
</evidence>
<dbReference type="Gene3D" id="3.30.40.10">
    <property type="entry name" value="Zinc/RING finger domain, C3HC4 (zinc finger)"/>
    <property type="match status" value="2"/>
</dbReference>
<dbReference type="SUPFAM" id="SSF49599">
    <property type="entry name" value="TRAF domain-like"/>
    <property type="match status" value="1"/>
</dbReference>
<dbReference type="SMART" id="SM00368">
    <property type="entry name" value="LRR_RI"/>
    <property type="match status" value="10"/>
</dbReference>
<organism evidence="7 8">
    <name type="scientific">Adineta steineri</name>
    <dbReference type="NCBI Taxonomy" id="433720"/>
    <lineage>
        <taxon>Eukaryota</taxon>
        <taxon>Metazoa</taxon>
        <taxon>Spiralia</taxon>
        <taxon>Gnathifera</taxon>
        <taxon>Rotifera</taxon>
        <taxon>Eurotatoria</taxon>
        <taxon>Bdelloidea</taxon>
        <taxon>Adinetida</taxon>
        <taxon>Adinetidae</taxon>
        <taxon>Adineta</taxon>
    </lineage>
</organism>
<dbReference type="EMBL" id="CAJOAZ010000071">
    <property type="protein sequence ID" value="CAF3517401.1"/>
    <property type="molecule type" value="Genomic_DNA"/>
</dbReference>
<dbReference type="InterPro" id="IPR001611">
    <property type="entry name" value="Leu-rich_rpt"/>
</dbReference>
<evidence type="ECO:0000256" key="2">
    <source>
        <dbReference type="ARBA" id="ARBA00022771"/>
    </source>
</evidence>
<dbReference type="SUPFAM" id="SSF52047">
    <property type="entry name" value="RNI-like"/>
    <property type="match status" value="1"/>
</dbReference>
<proteinExistence type="predicted"/>
<feature type="domain" description="RING-type" evidence="6">
    <location>
        <begin position="19"/>
        <end position="55"/>
    </location>
</feature>
<dbReference type="GO" id="GO:0008270">
    <property type="term" value="F:zinc ion binding"/>
    <property type="evidence" value="ECO:0007669"/>
    <property type="project" value="UniProtKB-KW"/>
</dbReference>
<keyword evidence="5" id="KW-0175">Coiled coil</keyword>
<gene>
    <name evidence="7" type="ORF">OXD698_LOCUS2229</name>
</gene>
<dbReference type="InterPro" id="IPR017907">
    <property type="entry name" value="Znf_RING_CS"/>
</dbReference>
<reference evidence="7" key="1">
    <citation type="submission" date="2021-02" db="EMBL/GenBank/DDBJ databases">
        <authorList>
            <person name="Nowell W R."/>
        </authorList>
    </citation>
    <scope>NUCLEOTIDE SEQUENCE</scope>
</reference>
<evidence type="ECO:0000313" key="7">
    <source>
        <dbReference type="EMBL" id="CAF3517401.1"/>
    </source>
</evidence>
<keyword evidence="3" id="KW-0862">Zinc</keyword>
<dbReference type="Pfam" id="PF13516">
    <property type="entry name" value="LRR_6"/>
    <property type="match status" value="10"/>
</dbReference>
<dbReference type="Pfam" id="PF13923">
    <property type="entry name" value="zf-C3HC4_2"/>
    <property type="match status" value="1"/>
</dbReference>
<dbReference type="PANTHER" id="PTHR24114">
    <property type="entry name" value="LEUCINE RICH REPEAT FAMILY PROTEIN"/>
    <property type="match status" value="1"/>
</dbReference>
<dbReference type="InterPro" id="IPR032675">
    <property type="entry name" value="LRR_dom_sf"/>
</dbReference>
<dbReference type="InterPro" id="IPR052394">
    <property type="entry name" value="LRR-containing"/>
</dbReference>
<feature type="coiled-coil region" evidence="5">
    <location>
        <begin position="146"/>
        <end position="209"/>
    </location>
</feature>
<dbReference type="SUPFAM" id="SSF57850">
    <property type="entry name" value="RING/U-box"/>
    <property type="match status" value="1"/>
</dbReference>
<dbReference type="InterPro" id="IPR001841">
    <property type="entry name" value="Znf_RING"/>
</dbReference>
<dbReference type="AlphaFoldDB" id="A0A818I6Q9"/>
<dbReference type="CDD" id="cd00116">
    <property type="entry name" value="LRR_RI"/>
    <property type="match status" value="1"/>
</dbReference>
<keyword evidence="1" id="KW-0479">Metal-binding</keyword>